<proteinExistence type="predicted"/>
<dbReference type="SMART" id="SM00671">
    <property type="entry name" value="SEL1"/>
    <property type="match status" value="1"/>
</dbReference>
<reference evidence="1 2" key="1">
    <citation type="submission" date="2017-11" db="EMBL/GenBank/DDBJ databases">
        <title>The genome of Rhizophagus clarus HR1 reveals common genetic basis of auxotrophy among arbuscular mycorrhizal fungi.</title>
        <authorList>
            <person name="Kobayashi Y."/>
        </authorList>
    </citation>
    <scope>NUCLEOTIDE SEQUENCE [LARGE SCALE GENOMIC DNA]</scope>
    <source>
        <strain evidence="1 2">HR1</strain>
    </source>
</reference>
<evidence type="ECO:0000313" key="2">
    <source>
        <dbReference type="Proteomes" id="UP000247702"/>
    </source>
</evidence>
<organism evidence="1 2">
    <name type="scientific">Rhizophagus clarus</name>
    <dbReference type="NCBI Taxonomy" id="94130"/>
    <lineage>
        <taxon>Eukaryota</taxon>
        <taxon>Fungi</taxon>
        <taxon>Fungi incertae sedis</taxon>
        <taxon>Mucoromycota</taxon>
        <taxon>Glomeromycotina</taxon>
        <taxon>Glomeromycetes</taxon>
        <taxon>Glomerales</taxon>
        <taxon>Glomeraceae</taxon>
        <taxon>Rhizophagus</taxon>
    </lineage>
</organism>
<dbReference type="SUPFAM" id="SSF81901">
    <property type="entry name" value="HCP-like"/>
    <property type="match status" value="1"/>
</dbReference>
<protein>
    <submittedName>
        <fullName evidence="1">Uncharacterized protein</fullName>
    </submittedName>
</protein>
<name>A0A2Z6SA09_9GLOM</name>
<evidence type="ECO:0000313" key="1">
    <source>
        <dbReference type="EMBL" id="GBC10033.1"/>
    </source>
</evidence>
<comment type="caution">
    <text evidence="1">The sequence shown here is derived from an EMBL/GenBank/DDBJ whole genome shotgun (WGS) entry which is preliminary data.</text>
</comment>
<dbReference type="EMBL" id="BEXD01004348">
    <property type="protein sequence ID" value="GBC10033.1"/>
    <property type="molecule type" value="Genomic_DNA"/>
</dbReference>
<sequence length="146" mass="17252">MRDAHRARLKSRHPSTRTSTIPLNFTKTLTDFKKTLMYRDGEGYRYSIGIGTSNIADFIIFTELLSYSRQECVPYVKKSVVMNKKHLNYNYKAAHISYNVAQYNLVTMYEYGREVKKVKNQAIYWYKKSLNQGYQKAQKLNKLLKE</sequence>
<gene>
    <name evidence="1" type="ORF">RclHR1_00930011</name>
</gene>
<dbReference type="AlphaFoldDB" id="A0A2Z6SA09"/>
<keyword evidence="2" id="KW-1185">Reference proteome</keyword>
<dbReference type="Gene3D" id="1.25.40.10">
    <property type="entry name" value="Tetratricopeptide repeat domain"/>
    <property type="match status" value="1"/>
</dbReference>
<accession>A0A2Z6SA09</accession>
<dbReference type="Proteomes" id="UP000247702">
    <property type="component" value="Unassembled WGS sequence"/>
</dbReference>
<dbReference type="InterPro" id="IPR011990">
    <property type="entry name" value="TPR-like_helical_dom_sf"/>
</dbReference>
<dbReference type="InterPro" id="IPR006597">
    <property type="entry name" value="Sel1-like"/>
</dbReference>
<dbReference type="Pfam" id="PF08238">
    <property type="entry name" value="Sel1"/>
    <property type="match status" value="1"/>
</dbReference>